<comment type="subcellular location">
    <subcellularLocation>
        <location evidence="5">Cytoplasm</location>
    </subcellularLocation>
</comment>
<dbReference type="SUPFAM" id="SSF51905">
    <property type="entry name" value="FAD/NAD(P)-binding domain"/>
    <property type="match status" value="1"/>
</dbReference>
<comment type="function">
    <text evidence="5">An FAD-requiring monooxygenase active on some tetracycline antibiotic derivatives, which leads to their inactivation. Hydroxylates carbon 11a of tetracycline and some analogs.</text>
</comment>
<keyword evidence="3 5" id="KW-0560">Oxidoreductase</keyword>
<keyword evidence="8" id="KW-1185">Reference proteome</keyword>
<dbReference type="PANTHER" id="PTHR46972:SF1">
    <property type="entry name" value="FAD DEPENDENT OXIDOREDUCTASE DOMAIN-CONTAINING PROTEIN"/>
    <property type="match status" value="1"/>
</dbReference>
<evidence type="ECO:0000256" key="1">
    <source>
        <dbReference type="ARBA" id="ARBA00022630"/>
    </source>
</evidence>
<accession>A0A917W5N6</accession>
<dbReference type="RefSeq" id="WP_188896487.1">
    <property type="nucleotide sequence ID" value="NZ_BMMZ01000008.1"/>
</dbReference>
<comment type="domain">
    <text evidence="5">Consists of an N-terminal FAD-binding domain with a Rossman fold and a C-terminal substrate-binding domain.</text>
</comment>
<dbReference type="HAMAP" id="MF_00845">
    <property type="entry name" value="TetX_monooxygenase"/>
    <property type="match status" value="1"/>
</dbReference>
<dbReference type="Gene3D" id="3.50.50.60">
    <property type="entry name" value="FAD/NAD(P)-binding domain"/>
    <property type="match status" value="1"/>
</dbReference>
<comment type="caution">
    <text evidence="7">The sequence shown here is derived from an EMBL/GenBank/DDBJ whole genome shotgun (WGS) entry which is preliminary data.</text>
</comment>
<keyword evidence="5" id="KW-0521">NADP</keyword>
<dbReference type="PANTHER" id="PTHR46972">
    <property type="entry name" value="MONOOXYGENASE ASQM-RELATED"/>
    <property type="match status" value="1"/>
</dbReference>
<evidence type="ECO:0000256" key="3">
    <source>
        <dbReference type="ARBA" id="ARBA00023002"/>
    </source>
</evidence>
<feature type="domain" description="FAD-binding" evidence="6">
    <location>
        <begin position="4"/>
        <end position="344"/>
    </location>
</feature>
<dbReference type="Pfam" id="PF01494">
    <property type="entry name" value="FAD_binding_3"/>
    <property type="match status" value="1"/>
</dbReference>
<sequence length="385" mass="41353">MSSSIAIIGAGLGGLTLARVLHLNGIEATIFEAEPSAQARTQGGQLDMHEYNGQLALEAAALTQQFHTIIHAGGEASRVVDRHVTPLLEEPDDGTGSRPEVLRGDLRRILLESLPEGTIKWGHKVTAIRPIGGGRHELQFANGNTITIDLLIGADGAWSKVRPLITDVKPYYTGISFVETYLHDVDARHAPTAAVVGEGAMTALEPGRGLMAQREPGNVIHTYVGLRKPDDWISSFDATDQTEVIARTVAEFDGWAPELTALVTDTDTPPVLRAINILPVGIRWDRVPGVTLLGDAAHLMSPFAGEGANLAMFDSSELGKAIAAHPDDTEAALYEYEQALFPRSEEMAADSDRNQELLFGDHAPTSFLALITGQDVAKYTRTDSA</sequence>
<evidence type="ECO:0000256" key="5">
    <source>
        <dbReference type="HAMAP-Rule" id="MF_00845"/>
    </source>
</evidence>
<keyword evidence="5" id="KW-0963">Cytoplasm</keyword>
<comment type="cofactor">
    <cofactor evidence="5">
        <name>FAD</name>
        <dbReference type="ChEBI" id="CHEBI:57692"/>
    </cofactor>
</comment>
<keyword evidence="1 5" id="KW-0285">Flavoprotein</keyword>
<evidence type="ECO:0000256" key="4">
    <source>
        <dbReference type="ARBA" id="ARBA00023033"/>
    </source>
</evidence>
<feature type="binding site" evidence="5">
    <location>
        <position position="40"/>
    </location>
    <ligand>
        <name>NADPH</name>
        <dbReference type="ChEBI" id="CHEBI:57783"/>
    </ligand>
</feature>
<reference evidence="7" key="2">
    <citation type="submission" date="2020-09" db="EMBL/GenBank/DDBJ databases">
        <authorList>
            <person name="Sun Q."/>
            <person name="Zhou Y."/>
        </authorList>
    </citation>
    <scope>NUCLEOTIDE SEQUENCE</scope>
    <source>
        <strain evidence="7">CGMCC 4.7306</strain>
    </source>
</reference>
<keyword evidence="2 5" id="KW-0274">FAD</keyword>
<reference evidence="7" key="1">
    <citation type="journal article" date="2014" name="Int. J. Syst. Evol. Microbiol.">
        <title>Complete genome sequence of Corynebacterium casei LMG S-19264T (=DSM 44701T), isolated from a smear-ripened cheese.</title>
        <authorList>
            <consortium name="US DOE Joint Genome Institute (JGI-PGF)"/>
            <person name="Walter F."/>
            <person name="Albersmeier A."/>
            <person name="Kalinowski J."/>
            <person name="Ruckert C."/>
        </authorList>
    </citation>
    <scope>NUCLEOTIDE SEQUENCE</scope>
    <source>
        <strain evidence="7">CGMCC 4.7306</strain>
    </source>
</reference>
<dbReference type="GO" id="GO:0046677">
    <property type="term" value="P:response to antibiotic"/>
    <property type="evidence" value="ECO:0007669"/>
    <property type="project" value="InterPro"/>
</dbReference>
<protein>
    <recommendedName>
        <fullName evidence="5">Flavin-dependent monooxygenase</fullName>
    </recommendedName>
    <alternativeName>
        <fullName evidence="5">TetX monooxygenase</fullName>
        <shortName evidence="5">TetX</shortName>
        <ecNumber evidence="5">1.14.13.-</ecNumber>
    </alternativeName>
</protein>
<dbReference type="Proteomes" id="UP000613840">
    <property type="component" value="Unassembled WGS sequence"/>
</dbReference>
<comment type="similarity">
    <text evidence="5">Belongs to the aromatic-ring hydroxylase family. TetX subfamily.</text>
</comment>
<evidence type="ECO:0000256" key="2">
    <source>
        <dbReference type="ARBA" id="ARBA00022827"/>
    </source>
</evidence>
<dbReference type="AlphaFoldDB" id="A0A917W5N6"/>
<feature type="binding site" evidence="5">
    <location>
        <position position="47"/>
    </location>
    <ligand>
        <name>FAD</name>
        <dbReference type="ChEBI" id="CHEBI:57692"/>
    </ligand>
</feature>
<dbReference type="InterPro" id="IPR002938">
    <property type="entry name" value="FAD-bd"/>
</dbReference>
<feature type="binding site" evidence="5">
    <location>
        <position position="295"/>
    </location>
    <ligand>
        <name>FAD</name>
        <dbReference type="ChEBI" id="CHEBI:57692"/>
    </ligand>
</feature>
<feature type="binding site" evidence="5">
    <location>
        <position position="103"/>
    </location>
    <ligand>
        <name>FAD</name>
        <dbReference type="ChEBI" id="CHEBI:57692"/>
    </ligand>
</feature>
<comment type="subunit">
    <text evidence="5">Monomer.</text>
</comment>
<dbReference type="InterPro" id="IPR036188">
    <property type="entry name" value="FAD/NAD-bd_sf"/>
</dbReference>
<evidence type="ECO:0000259" key="6">
    <source>
        <dbReference type="Pfam" id="PF01494"/>
    </source>
</evidence>
<dbReference type="GO" id="GO:0004497">
    <property type="term" value="F:monooxygenase activity"/>
    <property type="evidence" value="ECO:0007669"/>
    <property type="project" value="UniProtKB-UniRule"/>
</dbReference>
<name>A0A917W5N6_9ACTN</name>
<dbReference type="EMBL" id="BMMZ01000008">
    <property type="protein sequence ID" value="GGL72323.1"/>
    <property type="molecule type" value="Genomic_DNA"/>
</dbReference>
<dbReference type="GO" id="GO:0071949">
    <property type="term" value="F:FAD binding"/>
    <property type="evidence" value="ECO:0007669"/>
    <property type="project" value="InterPro"/>
</dbReference>
<organism evidence="7 8">
    <name type="scientific">Microlunatus endophyticus</name>
    <dbReference type="NCBI Taxonomy" id="1716077"/>
    <lineage>
        <taxon>Bacteria</taxon>
        <taxon>Bacillati</taxon>
        <taxon>Actinomycetota</taxon>
        <taxon>Actinomycetes</taxon>
        <taxon>Propionibacteriales</taxon>
        <taxon>Propionibacteriaceae</taxon>
        <taxon>Microlunatus</taxon>
    </lineage>
</organism>
<dbReference type="PRINTS" id="PR00420">
    <property type="entry name" value="RNGMNOXGNASE"/>
</dbReference>
<comment type="catalytic activity">
    <reaction evidence="5">
        <text>a tetracycline + NADPH + O2 + H(+) = an 11a-hydroxytetracycline + NADP(+) + H2O</text>
        <dbReference type="Rhea" id="RHEA:61444"/>
        <dbReference type="ChEBI" id="CHEBI:15377"/>
        <dbReference type="ChEBI" id="CHEBI:15378"/>
        <dbReference type="ChEBI" id="CHEBI:15379"/>
        <dbReference type="ChEBI" id="CHEBI:57783"/>
        <dbReference type="ChEBI" id="CHEBI:58349"/>
        <dbReference type="ChEBI" id="CHEBI:144644"/>
        <dbReference type="ChEBI" id="CHEBI:144645"/>
    </reaction>
</comment>
<dbReference type="InterPro" id="IPR043683">
    <property type="entry name" value="TetX_monooxygenase"/>
</dbReference>
<evidence type="ECO:0000313" key="7">
    <source>
        <dbReference type="EMBL" id="GGL72323.1"/>
    </source>
</evidence>
<keyword evidence="5" id="KW-0547">Nucleotide-binding</keyword>
<dbReference type="EC" id="1.14.13.-" evidence="5"/>
<keyword evidence="4 5" id="KW-0503">Monooxygenase</keyword>
<dbReference type="GO" id="GO:0005737">
    <property type="term" value="C:cytoplasm"/>
    <property type="evidence" value="ECO:0007669"/>
    <property type="project" value="UniProtKB-SubCell"/>
</dbReference>
<gene>
    <name evidence="7" type="ORF">GCM10011575_33330</name>
</gene>
<proteinExistence type="inferred from homology"/>
<evidence type="ECO:0000313" key="8">
    <source>
        <dbReference type="Proteomes" id="UP000613840"/>
    </source>
</evidence>